<organism evidence="2 3">
    <name type="scientific">Meripilus lineatus</name>
    <dbReference type="NCBI Taxonomy" id="2056292"/>
    <lineage>
        <taxon>Eukaryota</taxon>
        <taxon>Fungi</taxon>
        <taxon>Dikarya</taxon>
        <taxon>Basidiomycota</taxon>
        <taxon>Agaricomycotina</taxon>
        <taxon>Agaricomycetes</taxon>
        <taxon>Polyporales</taxon>
        <taxon>Meripilaceae</taxon>
        <taxon>Meripilus</taxon>
    </lineage>
</organism>
<keyword evidence="1" id="KW-1133">Transmembrane helix</keyword>
<keyword evidence="1" id="KW-0812">Transmembrane</keyword>
<protein>
    <submittedName>
        <fullName evidence="2">Uncharacterized protein</fullName>
    </submittedName>
</protein>
<dbReference type="Proteomes" id="UP001212997">
    <property type="component" value="Unassembled WGS sequence"/>
</dbReference>
<comment type="caution">
    <text evidence="2">The sequence shown here is derived from an EMBL/GenBank/DDBJ whole genome shotgun (WGS) entry which is preliminary data.</text>
</comment>
<keyword evidence="1" id="KW-0472">Membrane</keyword>
<dbReference type="EMBL" id="JANAWD010000060">
    <property type="protein sequence ID" value="KAJ3488759.1"/>
    <property type="molecule type" value="Genomic_DNA"/>
</dbReference>
<sequence>MKNDWVLRYPHPSVIRGRRLYYNFLQQHPSHIPIQIHAFREVIDALNSYRLDYYLNGLDSVSPFSKVECEDLIKVLEGMLAQPCRESPATTALVSWVLKDIYGFRQRDRFGRLTRKQLTDARASSILPPRATHLSPMPRKMLSFIIAFPFFGIPRTYLAHTKVATEPHGRLSDMEQSWEVYTEQLTREYSEFVLASTVLLSATVGFLALPDIEIIAKALGIVSVFSSLSSIIIGVFFTWRHHRRLPSSNTMAYIHNARNNPLGLEGHAVLLSLPPTFLVWSIITFTAGVVAYTLQHATIKSPAAWAIMGCFIVFISLLFVGLSTFSKIWVWKRKKSWV</sequence>
<evidence type="ECO:0000313" key="3">
    <source>
        <dbReference type="Proteomes" id="UP001212997"/>
    </source>
</evidence>
<name>A0AAD5VDT2_9APHY</name>
<accession>A0AAD5VDT2</accession>
<evidence type="ECO:0000256" key="1">
    <source>
        <dbReference type="SAM" id="Phobius"/>
    </source>
</evidence>
<evidence type="ECO:0000313" key="2">
    <source>
        <dbReference type="EMBL" id="KAJ3488759.1"/>
    </source>
</evidence>
<feature type="transmembrane region" description="Helical" evidence="1">
    <location>
        <begin position="192"/>
        <end position="209"/>
    </location>
</feature>
<feature type="transmembrane region" description="Helical" evidence="1">
    <location>
        <begin position="304"/>
        <end position="325"/>
    </location>
</feature>
<feature type="transmembrane region" description="Helical" evidence="1">
    <location>
        <begin position="268"/>
        <end position="292"/>
    </location>
</feature>
<feature type="transmembrane region" description="Helical" evidence="1">
    <location>
        <begin position="215"/>
        <end position="239"/>
    </location>
</feature>
<dbReference type="AlphaFoldDB" id="A0AAD5VDT2"/>
<proteinExistence type="predicted"/>
<reference evidence="2" key="1">
    <citation type="submission" date="2022-07" db="EMBL/GenBank/DDBJ databases">
        <title>Genome Sequence of Physisporinus lineatus.</title>
        <authorList>
            <person name="Buettner E."/>
        </authorList>
    </citation>
    <scope>NUCLEOTIDE SEQUENCE</scope>
    <source>
        <strain evidence="2">VT162</strain>
    </source>
</reference>
<keyword evidence="3" id="KW-1185">Reference proteome</keyword>
<gene>
    <name evidence="2" type="ORF">NLI96_g2625</name>
</gene>